<proteinExistence type="inferred from homology"/>
<dbReference type="GO" id="GO:0005737">
    <property type="term" value="C:cytoplasm"/>
    <property type="evidence" value="ECO:0007669"/>
    <property type="project" value="TreeGrafter"/>
</dbReference>
<dbReference type="InterPro" id="IPR036188">
    <property type="entry name" value="FAD/NAD-bd_sf"/>
</dbReference>
<dbReference type="GO" id="GO:0005886">
    <property type="term" value="C:plasma membrane"/>
    <property type="evidence" value="ECO:0007669"/>
    <property type="project" value="TreeGrafter"/>
</dbReference>
<evidence type="ECO:0000313" key="5">
    <source>
        <dbReference type="Proteomes" id="UP000285575"/>
    </source>
</evidence>
<feature type="domain" description="FAD dependent oxidoreductase" evidence="3">
    <location>
        <begin position="3"/>
        <end position="412"/>
    </location>
</feature>
<dbReference type="Pfam" id="PF01266">
    <property type="entry name" value="DAO"/>
    <property type="match status" value="1"/>
</dbReference>
<dbReference type="NCBIfam" id="NF001933">
    <property type="entry name" value="PRK00711.1"/>
    <property type="match status" value="1"/>
</dbReference>
<organism evidence="4 5">
    <name type="scientific">Rubrivivax rivuli</name>
    <dbReference type="NCBI Taxonomy" id="1862385"/>
    <lineage>
        <taxon>Bacteria</taxon>
        <taxon>Pseudomonadati</taxon>
        <taxon>Pseudomonadota</taxon>
        <taxon>Betaproteobacteria</taxon>
        <taxon>Burkholderiales</taxon>
        <taxon>Sphaerotilaceae</taxon>
        <taxon>Rubrivivax</taxon>
    </lineage>
</organism>
<evidence type="ECO:0000256" key="1">
    <source>
        <dbReference type="ARBA" id="ARBA00009410"/>
    </source>
</evidence>
<reference evidence="4 5" key="1">
    <citation type="submission" date="2019-01" db="EMBL/GenBank/DDBJ databases">
        <authorList>
            <person name="Chen W.-M."/>
        </authorList>
    </citation>
    <scope>NUCLEOTIDE SEQUENCE [LARGE SCALE GENOMIC DNA]</scope>
    <source>
        <strain evidence="4 5">KYPY4</strain>
    </source>
</reference>
<dbReference type="PANTHER" id="PTHR13847">
    <property type="entry name" value="SARCOSINE DEHYDROGENASE-RELATED"/>
    <property type="match status" value="1"/>
</dbReference>
<dbReference type="PANTHER" id="PTHR13847:SF280">
    <property type="entry name" value="D-AMINO ACID DEHYDROGENASE"/>
    <property type="match status" value="1"/>
</dbReference>
<dbReference type="AlphaFoldDB" id="A0A437RAE5"/>
<gene>
    <name evidence="4" type="ORF">EOE66_18860</name>
</gene>
<accession>A0A437RAE5</accession>
<sequence length="445" mass="48438">MQVIVLGAGLLGITTAYFLRQQGHEVTVIDRQAAAAAETSFANGGQISVSHAEPWANPGAPLKVLKWLGREDAPLLFRLRADMRQWLWGLQFLRECTPARTRHNIEQIVRLGTYSRQTLQALRSELGLAYDQRTQGILHFYTSTQEFDSAEAPAAQMRELGCDRRVISADEAVRLEPALRHIRPQLAGATYTAEDESGDAQRFTRELAARCRAEGVQFLMSHNVTALREAGGEIDHVEVTDDEGRFRRFKADAYVLAMGSFSPLLAAPLGIRLPIYPAKGYSVTMPVKDSSMAHQVSLTDDELKLVFSRLTTPPSANGPGTDRLRIAGTAELNGYDRDLNRVRCEAIVKRTEALFPGAGDTAQAQFWTGLRPATPSNVPIIGRSKVGRLFLNTGHGTLGWTHACGSGKSLARIVSGLAPEVDFAFTGLPARRVAPRGGAVVGAPS</sequence>
<comment type="similarity">
    <text evidence="1">Belongs to the DadA oxidoreductase family.</text>
</comment>
<dbReference type="SUPFAM" id="SSF54373">
    <property type="entry name" value="FAD-linked reductases, C-terminal domain"/>
    <property type="match status" value="1"/>
</dbReference>
<evidence type="ECO:0000256" key="2">
    <source>
        <dbReference type="ARBA" id="ARBA00023002"/>
    </source>
</evidence>
<comment type="caution">
    <text evidence="4">The sequence shown here is derived from an EMBL/GenBank/DDBJ whole genome shotgun (WGS) entry which is preliminary data.</text>
</comment>
<evidence type="ECO:0000259" key="3">
    <source>
        <dbReference type="Pfam" id="PF01266"/>
    </source>
</evidence>
<dbReference type="GO" id="GO:0055130">
    <property type="term" value="P:D-alanine catabolic process"/>
    <property type="evidence" value="ECO:0007669"/>
    <property type="project" value="TreeGrafter"/>
</dbReference>
<protein>
    <submittedName>
        <fullName evidence="4">D-amino acid dehydrogenase</fullName>
    </submittedName>
</protein>
<dbReference type="EMBL" id="SACR01000006">
    <property type="protein sequence ID" value="RVU43739.1"/>
    <property type="molecule type" value="Genomic_DNA"/>
</dbReference>
<dbReference type="SUPFAM" id="SSF51905">
    <property type="entry name" value="FAD/NAD(P)-binding domain"/>
    <property type="match status" value="1"/>
</dbReference>
<dbReference type="RefSeq" id="WP_128230297.1">
    <property type="nucleotide sequence ID" value="NZ_SACR01000006.1"/>
</dbReference>
<evidence type="ECO:0000313" key="4">
    <source>
        <dbReference type="EMBL" id="RVU43739.1"/>
    </source>
</evidence>
<keyword evidence="2" id="KW-0560">Oxidoreductase</keyword>
<dbReference type="Gene3D" id="3.30.9.10">
    <property type="entry name" value="D-Amino Acid Oxidase, subunit A, domain 2"/>
    <property type="match status" value="1"/>
</dbReference>
<dbReference type="InterPro" id="IPR006076">
    <property type="entry name" value="FAD-dep_OxRdtase"/>
</dbReference>
<dbReference type="Gene3D" id="3.50.50.60">
    <property type="entry name" value="FAD/NAD(P)-binding domain"/>
    <property type="match status" value="2"/>
</dbReference>
<name>A0A437RAE5_9BURK</name>
<dbReference type="Proteomes" id="UP000285575">
    <property type="component" value="Unassembled WGS sequence"/>
</dbReference>
<keyword evidence="5" id="KW-1185">Reference proteome</keyword>
<dbReference type="GO" id="GO:0008718">
    <property type="term" value="F:D-amino-acid dehydrogenase activity"/>
    <property type="evidence" value="ECO:0007669"/>
    <property type="project" value="TreeGrafter"/>
</dbReference>
<dbReference type="OrthoDB" id="18526at2"/>